<dbReference type="RefSeq" id="WP_165312602.1">
    <property type="nucleotide sequence ID" value="NZ_CP049331.1"/>
</dbReference>
<protein>
    <recommendedName>
        <fullName evidence="7 9">Uroporphyrinogen-III synthase</fullName>
        <ecNumber evidence="3 9">4.2.1.75</ecNumber>
    </recommendedName>
</protein>
<dbReference type="GO" id="GO:0006782">
    <property type="term" value="P:protoporphyrinogen IX biosynthetic process"/>
    <property type="evidence" value="ECO:0007669"/>
    <property type="project" value="UniProtKB-UniRule"/>
</dbReference>
<keyword evidence="4 9" id="KW-0456">Lyase</keyword>
<keyword evidence="5 9" id="KW-0627">Porphyrin biosynthesis</keyword>
<dbReference type="GO" id="GO:0004852">
    <property type="term" value="F:uroporphyrinogen-III synthase activity"/>
    <property type="evidence" value="ECO:0007669"/>
    <property type="project" value="UniProtKB-UniRule"/>
</dbReference>
<organism evidence="11 12">
    <name type="scientific">Vibrio ziniensis</name>
    <dbReference type="NCBI Taxonomy" id="2711221"/>
    <lineage>
        <taxon>Bacteria</taxon>
        <taxon>Pseudomonadati</taxon>
        <taxon>Pseudomonadota</taxon>
        <taxon>Gammaproteobacteria</taxon>
        <taxon>Vibrionales</taxon>
        <taxon>Vibrionaceae</taxon>
        <taxon>Vibrio</taxon>
    </lineage>
</organism>
<comment type="function">
    <text evidence="6 9">Catalyzes cyclization of the linear tetrapyrrole, hydroxymethylbilane, to the macrocyclic uroporphyrinogen III.</text>
</comment>
<dbReference type="SUPFAM" id="SSF69618">
    <property type="entry name" value="HemD-like"/>
    <property type="match status" value="1"/>
</dbReference>
<dbReference type="EC" id="4.2.1.75" evidence="3 9"/>
<comment type="catalytic activity">
    <reaction evidence="8 9">
        <text>hydroxymethylbilane = uroporphyrinogen III + H2O</text>
        <dbReference type="Rhea" id="RHEA:18965"/>
        <dbReference type="ChEBI" id="CHEBI:15377"/>
        <dbReference type="ChEBI" id="CHEBI:57308"/>
        <dbReference type="ChEBI" id="CHEBI:57845"/>
        <dbReference type="EC" id="4.2.1.75"/>
    </reaction>
</comment>
<evidence type="ECO:0000256" key="8">
    <source>
        <dbReference type="ARBA" id="ARBA00048617"/>
    </source>
</evidence>
<keyword evidence="12" id="KW-1185">Reference proteome</keyword>
<dbReference type="UniPathway" id="UPA00251">
    <property type="reaction ID" value="UER00320"/>
</dbReference>
<evidence type="ECO:0000256" key="2">
    <source>
        <dbReference type="ARBA" id="ARBA00008133"/>
    </source>
</evidence>
<accession>A0A6G7CLY4</accession>
<evidence type="ECO:0000256" key="4">
    <source>
        <dbReference type="ARBA" id="ARBA00023239"/>
    </source>
</evidence>
<dbReference type="GO" id="GO:0006780">
    <property type="term" value="P:uroporphyrinogen III biosynthetic process"/>
    <property type="evidence" value="ECO:0007669"/>
    <property type="project" value="UniProtKB-UniRule"/>
</dbReference>
<dbReference type="InterPro" id="IPR036108">
    <property type="entry name" value="4pyrrol_syn_uPrphyn_synt_sf"/>
</dbReference>
<evidence type="ECO:0000256" key="5">
    <source>
        <dbReference type="ARBA" id="ARBA00023244"/>
    </source>
</evidence>
<gene>
    <name evidence="11" type="ORF">G5S32_14375</name>
</gene>
<comment type="similarity">
    <text evidence="2 9">Belongs to the uroporphyrinogen-III synthase family.</text>
</comment>
<feature type="domain" description="Tetrapyrrole biosynthesis uroporphyrinogen III synthase" evidence="10">
    <location>
        <begin position="16"/>
        <end position="237"/>
    </location>
</feature>
<dbReference type="InterPro" id="IPR003754">
    <property type="entry name" value="4pyrrol_synth_uPrphyn_synth"/>
</dbReference>
<evidence type="ECO:0000313" key="12">
    <source>
        <dbReference type="Proteomes" id="UP000503003"/>
    </source>
</evidence>
<dbReference type="PANTHER" id="PTHR38042">
    <property type="entry name" value="UROPORPHYRINOGEN-III SYNTHASE, CHLOROPLASTIC"/>
    <property type="match status" value="1"/>
</dbReference>
<dbReference type="AlphaFoldDB" id="A0A6G7CLY4"/>
<evidence type="ECO:0000259" key="10">
    <source>
        <dbReference type="Pfam" id="PF02602"/>
    </source>
</evidence>
<comment type="pathway">
    <text evidence="1 9">Porphyrin-containing compound metabolism; protoporphyrin-IX biosynthesis; coproporphyrinogen-III from 5-aminolevulinate: step 3/4.</text>
</comment>
<dbReference type="Pfam" id="PF02602">
    <property type="entry name" value="HEM4"/>
    <property type="match status" value="1"/>
</dbReference>
<evidence type="ECO:0000256" key="3">
    <source>
        <dbReference type="ARBA" id="ARBA00013109"/>
    </source>
</evidence>
<evidence type="ECO:0000256" key="9">
    <source>
        <dbReference type="RuleBase" id="RU366031"/>
    </source>
</evidence>
<dbReference type="KEGG" id="vzi:G5S32_14375"/>
<name>A0A6G7CLY4_9VIBR</name>
<dbReference type="EMBL" id="CP049331">
    <property type="protein sequence ID" value="QIH43058.1"/>
    <property type="molecule type" value="Genomic_DNA"/>
</dbReference>
<dbReference type="PANTHER" id="PTHR38042:SF1">
    <property type="entry name" value="UROPORPHYRINOGEN-III SYNTHASE, CHLOROPLASTIC"/>
    <property type="match status" value="1"/>
</dbReference>
<reference evidence="11 12" key="1">
    <citation type="submission" date="2020-02" db="EMBL/GenBank/DDBJ databases">
        <title>A complete genome of a marine bacterium Vibrio sp. ZWAL4003 isolated from the mangrove sediment with the ability to degrade polysaccharides.</title>
        <authorList>
            <person name="Wu J."/>
            <person name="Qu W."/>
            <person name="Zeng R."/>
        </authorList>
    </citation>
    <scope>NUCLEOTIDE SEQUENCE [LARGE SCALE GENOMIC DNA]</scope>
    <source>
        <strain evidence="11 12">ZWAL4003</strain>
    </source>
</reference>
<dbReference type="Proteomes" id="UP000503003">
    <property type="component" value="Chromosome 1"/>
</dbReference>
<dbReference type="InterPro" id="IPR039793">
    <property type="entry name" value="UROS/Hem4"/>
</dbReference>
<dbReference type="Gene3D" id="3.40.50.10090">
    <property type="match status" value="2"/>
</dbReference>
<evidence type="ECO:0000256" key="6">
    <source>
        <dbReference type="ARBA" id="ARBA00037589"/>
    </source>
</evidence>
<evidence type="ECO:0000256" key="7">
    <source>
        <dbReference type="ARBA" id="ARBA00040167"/>
    </source>
</evidence>
<sequence length="242" mass="26896">MVVLVTRPEAQGIELCQQLNEQGITALHHPLITIEAGSGLSDLLPDIHRCDTIIAVSQHAVEFSDQYLRQQQSNWSTSTRYLAVGQKTAHLLSKVTGQSVNYPQVSDSEHLLELAELQDISGQKIIILRGNGGRELIHETLNERGAVVTYKEVYQRRDLPFNANLSSQQWQQAQVDTLIITSGHQLAFFMSQLDSHTAQWACQLKLLVPSERIAKDAKTMGFEHIVVTRSAANPDLVAALQP</sequence>
<proteinExistence type="inferred from homology"/>
<dbReference type="CDD" id="cd06578">
    <property type="entry name" value="HemD"/>
    <property type="match status" value="1"/>
</dbReference>
<evidence type="ECO:0000313" key="11">
    <source>
        <dbReference type="EMBL" id="QIH43058.1"/>
    </source>
</evidence>
<dbReference type="NCBIfam" id="NF004585">
    <property type="entry name" value="PRK05928.2-2"/>
    <property type="match status" value="1"/>
</dbReference>
<evidence type="ECO:0000256" key="1">
    <source>
        <dbReference type="ARBA" id="ARBA00004772"/>
    </source>
</evidence>